<dbReference type="PANTHER" id="PTHR40074:SF2">
    <property type="entry name" value="O-ACETYLTRANSFERASE WECH"/>
    <property type="match status" value="1"/>
</dbReference>
<protein>
    <submittedName>
        <fullName evidence="9">Surface polysaccharide O-acyltransferase-like enzyme</fullName>
    </submittedName>
</protein>
<dbReference type="GO" id="GO:0009246">
    <property type="term" value="P:enterobacterial common antigen biosynthetic process"/>
    <property type="evidence" value="ECO:0007669"/>
    <property type="project" value="TreeGrafter"/>
</dbReference>
<dbReference type="EMBL" id="JAVDQD010000012">
    <property type="protein sequence ID" value="MDR6241821.1"/>
    <property type="molecule type" value="Genomic_DNA"/>
</dbReference>
<feature type="domain" description="Acyltransferase 3" evidence="8">
    <location>
        <begin position="22"/>
        <end position="378"/>
    </location>
</feature>
<comment type="caution">
    <text evidence="9">The sequence shown here is derived from an EMBL/GenBank/DDBJ whole genome shotgun (WGS) entry which is preliminary data.</text>
</comment>
<feature type="transmembrane region" description="Helical" evidence="7">
    <location>
        <begin position="60"/>
        <end position="83"/>
    </location>
</feature>
<reference evidence="9" key="1">
    <citation type="submission" date="2023-07" db="EMBL/GenBank/DDBJ databases">
        <title>Genomic Encyclopedia of Type Strains, Phase IV (KMG-IV): sequencing the most valuable type-strain genomes for metagenomic binning, comparative biology and taxonomic classification.</title>
        <authorList>
            <person name="Goeker M."/>
        </authorList>
    </citation>
    <scope>NUCLEOTIDE SEQUENCE</scope>
    <source>
        <strain evidence="9">DSM 26174</strain>
    </source>
</reference>
<organism evidence="9 10">
    <name type="scientific">Aureibacter tunicatorum</name>
    <dbReference type="NCBI Taxonomy" id="866807"/>
    <lineage>
        <taxon>Bacteria</taxon>
        <taxon>Pseudomonadati</taxon>
        <taxon>Bacteroidota</taxon>
        <taxon>Cytophagia</taxon>
        <taxon>Cytophagales</taxon>
        <taxon>Persicobacteraceae</taxon>
        <taxon>Aureibacter</taxon>
    </lineage>
</organism>
<keyword evidence="5 7" id="KW-1133">Transmembrane helix</keyword>
<dbReference type="InterPro" id="IPR002656">
    <property type="entry name" value="Acyl_transf_3_dom"/>
</dbReference>
<keyword evidence="4 7" id="KW-0812">Transmembrane</keyword>
<name>A0AAE3XPT0_9BACT</name>
<gene>
    <name evidence="9" type="ORF">HNQ88_004908</name>
</gene>
<evidence type="ECO:0000259" key="8">
    <source>
        <dbReference type="Pfam" id="PF01757"/>
    </source>
</evidence>
<keyword evidence="3" id="KW-1003">Cell membrane</keyword>
<evidence type="ECO:0000256" key="2">
    <source>
        <dbReference type="ARBA" id="ARBA00007400"/>
    </source>
</evidence>
<proteinExistence type="inferred from homology"/>
<dbReference type="GO" id="GO:0016413">
    <property type="term" value="F:O-acetyltransferase activity"/>
    <property type="evidence" value="ECO:0007669"/>
    <property type="project" value="TreeGrafter"/>
</dbReference>
<feature type="transmembrane region" description="Helical" evidence="7">
    <location>
        <begin position="354"/>
        <end position="379"/>
    </location>
</feature>
<keyword evidence="6 7" id="KW-0472">Membrane</keyword>
<sequence length="389" mass="44823">MPKNSQLPNGAFSLTKSRTHIVWLDVLRLIAIFMVLSIHATDNVPPSERSQSWYVLWGSVFGSFMRPSVPLFVMITGLLLIPVKHDMSMRQFYKKRLGRILAPFLIWAVFYNLFPWITGILGFKPEFINTFFAWAGESPSQTFTDAINRIALIPFKFNVYTTHLWYLYLLIGLYLYLPIFSAWVSRASKKDLELFLCIWGVSLLLPYAHEYLGKDLFGLCSWNAFGTFYYFAGFNGYLLLGYYLYHHNKMNWKQTLAVAMPLFIAGYLFTFIGFKSMVSDPNSTEYEVELFYTYCSLNVAMMTASVFLIVQKVKIKSERLKSLLSNLTKCGLGIYLSHYCFLGPIHSLTESLSLPVPVMMIIDPVLLLIVTWAFVAIVYKWSKAKWIMG</sequence>
<feature type="transmembrane region" description="Helical" evidence="7">
    <location>
        <begin position="228"/>
        <end position="245"/>
    </location>
</feature>
<evidence type="ECO:0000313" key="9">
    <source>
        <dbReference type="EMBL" id="MDR6241821.1"/>
    </source>
</evidence>
<feature type="transmembrane region" description="Helical" evidence="7">
    <location>
        <begin position="257"/>
        <end position="278"/>
    </location>
</feature>
<keyword evidence="10" id="KW-1185">Reference proteome</keyword>
<feature type="transmembrane region" description="Helical" evidence="7">
    <location>
        <begin position="330"/>
        <end position="348"/>
    </location>
</feature>
<feature type="transmembrane region" description="Helical" evidence="7">
    <location>
        <begin position="290"/>
        <end position="310"/>
    </location>
</feature>
<evidence type="ECO:0000256" key="3">
    <source>
        <dbReference type="ARBA" id="ARBA00022475"/>
    </source>
</evidence>
<dbReference type="Proteomes" id="UP001185092">
    <property type="component" value="Unassembled WGS sequence"/>
</dbReference>
<evidence type="ECO:0000256" key="5">
    <source>
        <dbReference type="ARBA" id="ARBA00022989"/>
    </source>
</evidence>
<feature type="transmembrane region" description="Helical" evidence="7">
    <location>
        <begin position="104"/>
        <end position="123"/>
    </location>
</feature>
<feature type="transmembrane region" description="Helical" evidence="7">
    <location>
        <begin position="192"/>
        <end position="208"/>
    </location>
</feature>
<evidence type="ECO:0000313" key="10">
    <source>
        <dbReference type="Proteomes" id="UP001185092"/>
    </source>
</evidence>
<dbReference type="GO" id="GO:0005886">
    <property type="term" value="C:plasma membrane"/>
    <property type="evidence" value="ECO:0007669"/>
    <property type="project" value="UniProtKB-SubCell"/>
</dbReference>
<evidence type="ECO:0000256" key="6">
    <source>
        <dbReference type="ARBA" id="ARBA00023136"/>
    </source>
</evidence>
<comment type="subcellular location">
    <subcellularLocation>
        <location evidence="1">Cell membrane</location>
        <topology evidence="1">Multi-pass membrane protein</topology>
    </subcellularLocation>
</comment>
<dbReference type="PANTHER" id="PTHR40074">
    <property type="entry name" value="O-ACETYLTRANSFERASE WECH"/>
    <property type="match status" value="1"/>
</dbReference>
<dbReference type="Pfam" id="PF01757">
    <property type="entry name" value="Acyl_transf_3"/>
    <property type="match status" value="1"/>
</dbReference>
<dbReference type="AlphaFoldDB" id="A0AAE3XPT0"/>
<evidence type="ECO:0000256" key="4">
    <source>
        <dbReference type="ARBA" id="ARBA00022692"/>
    </source>
</evidence>
<comment type="similarity">
    <text evidence="2">Belongs to the acyltransferase 3 family.</text>
</comment>
<feature type="transmembrane region" description="Helical" evidence="7">
    <location>
        <begin position="21"/>
        <end position="40"/>
    </location>
</feature>
<evidence type="ECO:0000256" key="7">
    <source>
        <dbReference type="SAM" id="Phobius"/>
    </source>
</evidence>
<accession>A0AAE3XPT0</accession>
<dbReference type="RefSeq" id="WP_309942944.1">
    <property type="nucleotide sequence ID" value="NZ_AP025307.1"/>
</dbReference>
<feature type="transmembrane region" description="Helical" evidence="7">
    <location>
        <begin position="165"/>
        <end position="185"/>
    </location>
</feature>
<evidence type="ECO:0000256" key="1">
    <source>
        <dbReference type="ARBA" id="ARBA00004651"/>
    </source>
</evidence>